<proteinExistence type="predicted"/>
<reference evidence="2" key="1">
    <citation type="submission" date="2014-09" db="EMBL/GenBank/DDBJ databases">
        <authorList>
            <person name="Magalhaes I.L.F."/>
            <person name="Oliveira U."/>
            <person name="Santos F.R."/>
            <person name="Vidigal T.H.D.A."/>
            <person name="Brescovit A.D."/>
            <person name="Santos A.J."/>
        </authorList>
    </citation>
    <scope>NUCLEOTIDE SEQUENCE</scope>
    <source>
        <tissue evidence="2">Shoot tissue taken approximately 20 cm above the soil surface</tissue>
    </source>
</reference>
<dbReference type="EMBL" id="GBRH01254631">
    <property type="protein sequence ID" value="JAD43264.1"/>
    <property type="molecule type" value="Transcribed_RNA"/>
</dbReference>
<evidence type="ECO:0000313" key="2">
    <source>
        <dbReference type="EMBL" id="JAD43264.1"/>
    </source>
</evidence>
<dbReference type="AlphaFoldDB" id="A0A0A8ZV16"/>
<accession>A0A0A8ZV16</accession>
<reference evidence="2" key="2">
    <citation type="journal article" date="2015" name="Data Brief">
        <title>Shoot transcriptome of the giant reed, Arundo donax.</title>
        <authorList>
            <person name="Barrero R.A."/>
            <person name="Guerrero F.D."/>
            <person name="Moolhuijzen P."/>
            <person name="Goolsby J.A."/>
            <person name="Tidwell J."/>
            <person name="Bellgard S.E."/>
            <person name="Bellgard M.I."/>
        </authorList>
    </citation>
    <scope>NUCLEOTIDE SEQUENCE</scope>
    <source>
        <tissue evidence="2">Shoot tissue taken approximately 20 cm above the soil surface</tissue>
    </source>
</reference>
<sequence length="66" mass="7671">MSRLMGHLNRCGTLILRAHARIDRQQENITQCQQQLITVTAHTSRLTLPKTRSRANPRLKTPWTHN</sequence>
<organism evidence="2">
    <name type="scientific">Arundo donax</name>
    <name type="common">Giant reed</name>
    <name type="synonym">Donax arundinaceus</name>
    <dbReference type="NCBI Taxonomy" id="35708"/>
    <lineage>
        <taxon>Eukaryota</taxon>
        <taxon>Viridiplantae</taxon>
        <taxon>Streptophyta</taxon>
        <taxon>Embryophyta</taxon>
        <taxon>Tracheophyta</taxon>
        <taxon>Spermatophyta</taxon>
        <taxon>Magnoliopsida</taxon>
        <taxon>Liliopsida</taxon>
        <taxon>Poales</taxon>
        <taxon>Poaceae</taxon>
        <taxon>PACMAD clade</taxon>
        <taxon>Arundinoideae</taxon>
        <taxon>Arundineae</taxon>
        <taxon>Arundo</taxon>
    </lineage>
</organism>
<protein>
    <submittedName>
        <fullName evidence="2">Uncharacterized protein</fullName>
    </submittedName>
</protein>
<name>A0A0A8ZV16_ARUDO</name>
<evidence type="ECO:0000256" key="1">
    <source>
        <dbReference type="SAM" id="MobiDB-lite"/>
    </source>
</evidence>
<feature type="region of interest" description="Disordered" evidence="1">
    <location>
        <begin position="47"/>
        <end position="66"/>
    </location>
</feature>